<dbReference type="RefSeq" id="WP_099517349.1">
    <property type="nucleotide sequence ID" value="NZ_CP016808.1"/>
</dbReference>
<evidence type="ECO:0000259" key="3">
    <source>
        <dbReference type="PROSITE" id="PS50853"/>
    </source>
</evidence>
<dbReference type="PROSITE" id="PS50853">
    <property type="entry name" value="FN3"/>
    <property type="match status" value="1"/>
</dbReference>
<gene>
    <name evidence="5" type="ORF">BBD42_05480</name>
</gene>
<protein>
    <recommendedName>
        <fullName evidence="6">S-layer protein</fullName>
    </recommendedName>
</protein>
<dbReference type="PROSITE" id="PS51272">
    <property type="entry name" value="SLH"/>
    <property type="match status" value="3"/>
</dbReference>
<dbReference type="PANTHER" id="PTHR43308:SF5">
    <property type="entry name" value="S-LAYER PROTEIN _ PEPTIDOGLYCAN ENDO-BETA-N-ACETYLGLUCOSAMINIDASE"/>
    <property type="match status" value="1"/>
</dbReference>
<dbReference type="CDD" id="cd00063">
    <property type="entry name" value="FN3"/>
    <property type="match status" value="1"/>
</dbReference>
<feature type="chain" id="PRO_5008534760" description="S-layer protein" evidence="2">
    <location>
        <begin position="40"/>
        <end position="1184"/>
    </location>
</feature>
<sequence length="1184" mass="123235">MKDISRLQSKLAHQLYKRVQLSLLICFMLFNSFAGIALAASPDAPNAVGGEESITVSHFTSGATLKLYLVNGTLKATETNVITTTYTFNEVEPNPIYYYVTQTVGGEESINSSFINSSLRTPDASAGIGYVDIANVHPNAAITLYTSSGSPVSSSPIDQGGGVFRFDGLTARSDYYAVQSVNGVISNASSTVTVQPYIPAAPTAASSEESITASGFDSGATLKLYLTNGSLQATATSVTGSAYSFSDVEPNSLYYYVTQTVGGEESINSGFINPSLRTPVASAGIGYVDISNVHPNATLTLYTSGGSPVSSSPIDQGGGIFRFDGLMARSDYYAVQSVNGVTSALTSIVTVQPDIPAAPAAVGGEESITASSFEPGATLKLYLTNGSLQAAATSVTASTYTFSNVEPNSLSYYVTQTVGAEESINSSFINSSLRTPIASAGIGYVDISNVYPNATVTLYTSSGSPVSSSPMDQGGGIFRFDGLMARSDYYAVQSVNGVSSALTSIVTVQPSISAAPTAASGEESITVSGFEPGATLKLYLTNGSLQATATHVVSPSYTFNDVEPNSLYYYVTQTVGAEESVNSSFINASLRTTAAIAGLSYVDISNVYPGATVTLFTIDGSPVSNIPIDQGNGIYRFVALDPGREYYAIQSINGVPSEGSTIVWVPAVASAPTQVTAAAGNGRAVVSFTAPANDGGNTITSYEVTASPGNIIAIGTTSPITVTGLSNGTSYTFTVKAINAVGSSLASDASDAVTPRSSSNSSNTTTPTSTDADLLLNGKTVDIGTVITTKLNGQTVTTVALDKNKLENQLQQQGTQMASLSVNRTSDIMIFEGDGELIKSLSNKGVTLNIQTPQAAYSLPAEQINVDALSAQLGSPLALKDIKIIIKIGAPSAAQRSAAESAAAKQGFTLAVPPFEFIVQGTYLGKSVNVTKFNAYVERMLTLPDGADISKITTGIVIDPDGTIRHVPTMIIEKDGKAYAKINSLTNSMYSVIWNPVAFSDVQTHWGKDAVNEMGSRLVIEGTGNGLFSPARDITRAEFAAILVRGLGLRPESGAAPFSDVPSSAWYSGAVSTAHAYGLIGGYEDGTFRPNSSITREQAMLMIAKAMSLTKLKAQLPAQSTEQTLQAYKDADKASAWALDGIADSVQAGIVSGRSSAELAPKAFITRAEVASIIQRLLKASHLI</sequence>
<dbReference type="InterPro" id="IPR003961">
    <property type="entry name" value="FN3_dom"/>
</dbReference>
<reference evidence="5" key="1">
    <citation type="submission" date="2016-08" db="EMBL/GenBank/DDBJ databases">
        <title>Complete Genome Seqeunce of Paenibacillus sp. BIHB 4019 from tea rhizoplane.</title>
        <authorList>
            <person name="Thakur R."/>
            <person name="Swarnkar M.K."/>
            <person name="Gulati A."/>
        </authorList>
    </citation>
    <scope>NUCLEOTIDE SEQUENCE [LARGE SCALE GENOMIC DNA]</scope>
    <source>
        <strain evidence="5">BIHB4019</strain>
    </source>
</reference>
<dbReference type="SMART" id="SM00060">
    <property type="entry name" value="FN3"/>
    <property type="match status" value="1"/>
</dbReference>
<feature type="signal peptide" evidence="2">
    <location>
        <begin position="1"/>
        <end position="39"/>
    </location>
</feature>
<feature type="domain" description="Fibronectin type-III" evidence="3">
    <location>
        <begin position="668"/>
        <end position="757"/>
    </location>
</feature>
<keyword evidence="2" id="KW-0732">Signal</keyword>
<organism evidence="5">
    <name type="scientific">Paenibacillus sp. BIHB 4019</name>
    <dbReference type="NCBI Taxonomy" id="1870819"/>
    <lineage>
        <taxon>Bacteria</taxon>
        <taxon>Bacillati</taxon>
        <taxon>Bacillota</taxon>
        <taxon>Bacilli</taxon>
        <taxon>Bacillales</taxon>
        <taxon>Paenibacillaceae</taxon>
        <taxon>Paenibacillus</taxon>
    </lineage>
</organism>
<dbReference type="PANTHER" id="PTHR43308">
    <property type="entry name" value="OUTER MEMBRANE PROTEIN ALPHA-RELATED"/>
    <property type="match status" value="1"/>
</dbReference>
<name>A0A1B2DE47_9BACL</name>
<proteinExistence type="predicted"/>
<evidence type="ECO:0000256" key="1">
    <source>
        <dbReference type="SAM" id="MobiDB-lite"/>
    </source>
</evidence>
<dbReference type="InterPro" id="IPR036116">
    <property type="entry name" value="FN3_sf"/>
</dbReference>
<dbReference type="Pfam" id="PF00395">
    <property type="entry name" value="SLH"/>
    <property type="match status" value="3"/>
</dbReference>
<evidence type="ECO:0000313" key="5">
    <source>
        <dbReference type="EMBL" id="ANY65973.1"/>
    </source>
</evidence>
<feature type="domain" description="SLH" evidence="4">
    <location>
        <begin position="994"/>
        <end position="1053"/>
    </location>
</feature>
<accession>A0A1B2DE47</accession>
<dbReference type="InterPro" id="IPR013783">
    <property type="entry name" value="Ig-like_fold"/>
</dbReference>
<dbReference type="AlphaFoldDB" id="A0A1B2DE47"/>
<feature type="region of interest" description="Disordered" evidence="1">
    <location>
        <begin position="749"/>
        <end position="772"/>
    </location>
</feature>
<dbReference type="Pfam" id="PF00041">
    <property type="entry name" value="fn3"/>
    <property type="match status" value="1"/>
</dbReference>
<feature type="domain" description="SLH" evidence="4">
    <location>
        <begin position="1054"/>
        <end position="1117"/>
    </location>
</feature>
<evidence type="ECO:0008006" key="6">
    <source>
        <dbReference type="Google" id="ProtNLM"/>
    </source>
</evidence>
<dbReference type="SUPFAM" id="SSF49265">
    <property type="entry name" value="Fibronectin type III"/>
    <property type="match status" value="1"/>
</dbReference>
<dbReference type="Gene3D" id="2.60.40.10">
    <property type="entry name" value="Immunoglobulins"/>
    <property type="match status" value="1"/>
</dbReference>
<feature type="domain" description="SLH" evidence="4">
    <location>
        <begin position="1125"/>
        <end position="1184"/>
    </location>
</feature>
<dbReference type="InterPro" id="IPR051465">
    <property type="entry name" value="Cell_Envelope_Struct_Comp"/>
</dbReference>
<dbReference type="InterPro" id="IPR001119">
    <property type="entry name" value="SLH_dom"/>
</dbReference>
<dbReference type="EMBL" id="CP016808">
    <property type="protein sequence ID" value="ANY65973.1"/>
    <property type="molecule type" value="Genomic_DNA"/>
</dbReference>
<evidence type="ECO:0000256" key="2">
    <source>
        <dbReference type="SAM" id="SignalP"/>
    </source>
</evidence>
<evidence type="ECO:0000259" key="4">
    <source>
        <dbReference type="PROSITE" id="PS51272"/>
    </source>
</evidence>
<feature type="compositionally biased region" description="Low complexity" evidence="1">
    <location>
        <begin position="754"/>
        <end position="770"/>
    </location>
</feature>